<evidence type="ECO:0000256" key="1">
    <source>
        <dbReference type="ARBA" id="ARBA00022598"/>
    </source>
</evidence>
<dbReference type="GO" id="GO:0005524">
    <property type="term" value="F:ATP binding"/>
    <property type="evidence" value="ECO:0007669"/>
    <property type="project" value="UniProtKB-KW"/>
</dbReference>
<dbReference type="AlphaFoldDB" id="A0A6N6M8E3"/>
<keyword evidence="2" id="KW-0547">Nucleotide-binding</keyword>
<name>A0A6N6M8E3_9FLAO</name>
<sequence length="73" mass="8512">MAHFEDLMIKALKEQKDSLRESKSARAILKMLIEVRESARKNESYEVYDKITHELSEMGIDLIEETRITASLK</sequence>
<keyword evidence="6" id="KW-1185">Reference proteome</keyword>
<comment type="caution">
    <text evidence="5">The sequence shown here is derived from an EMBL/GenBank/DDBJ whole genome shotgun (WGS) entry which is preliminary data.</text>
</comment>
<reference evidence="5 6" key="1">
    <citation type="submission" date="2019-09" db="EMBL/GenBank/DDBJ databases">
        <title>Genomes of Cryomorphaceae.</title>
        <authorList>
            <person name="Bowman J.P."/>
        </authorList>
    </citation>
    <scope>NUCLEOTIDE SEQUENCE [LARGE SCALE GENOMIC DNA]</scope>
    <source>
        <strain evidence="5 6">KCTC 52047</strain>
    </source>
</reference>
<dbReference type="Proteomes" id="UP000435357">
    <property type="component" value="Unassembled WGS sequence"/>
</dbReference>
<dbReference type="GO" id="GO:0006418">
    <property type="term" value="P:tRNA aminoacylation for protein translation"/>
    <property type="evidence" value="ECO:0007669"/>
    <property type="project" value="InterPro"/>
</dbReference>
<organism evidence="5 6">
    <name type="scientific">Salibacter halophilus</name>
    <dbReference type="NCBI Taxonomy" id="1803916"/>
    <lineage>
        <taxon>Bacteria</taxon>
        <taxon>Pseudomonadati</taxon>
        <taxon>Bacteroidota</taxon>
        <taxon>Flavobacteriia</taxon>
        <taxon>Flavobacteriales</taxon>
        <taxon>Salibacteraceae</taxon>
        <taxon>Salibacter</taxon>
    </lineage>
</organism>
<dbReference type="Gene3D" id="1.20.120.1910">
    <property type="entry name" value="Cysteine-tRNA ligase, C-terminal anti-codon recognition domain"/>
    <property type="match status" value="1"/>
</dbReference>
<protein>
    <submittedName>
        <fullName evidence="5">Uncharacterized protein</fullName>
    </submittedName>
</protein>
<evidence type="ECO:0000313" key="6">
    <source>
        <dbReference type="Proteomes" id="UP000435357"/>
    </source>
</evidence>
<dbReference type="EMBL" id="WACR01000004">
    <property type="protein sequence ID" value="KAB1064918.1"/>
    <property type="molecule type" value="Genomic_DNA"/>
</dbReference>
<evidence type="ECO:0000256" key="2">
    <source>
        <dbReference type="ARBA" id="ARBA00022741"/>
    </source>
</evidence>
<accession>A0A6N6M8E3</accession>
<gene>
    <name evidence="5" type="ORF">F3059_06075</name>
</gene>
<evidence type="ECO:0000256" key="3">
    <source>
        <dbReference type="ARBA" id="ARBA00022840"/>
    </source>
</evidence>
<dbReference type="SUPFAM" id="SSF47323">
    <property type="entry name" value="Anticodon-binding domain of a subclass of class I aminoacyl-tRNA synthetases"/>
    <property type="match status" value="1"/>
</dbReference>
<keyword evidence="4" id="KW-0030">Aminoacyl-tRNA synthetase</keyword>
<dbReference type="GO" id="GO:0004812">
    <property type="term" value="F:aminoacyl-tRNA ligase activity"/>
    <property type="evidence" value="ECO:0007669"/>
    <property type="project" value="UniProtKB-KW"/>
</dbReference>
<dbReference type="RefSeq" id="WP_151167238.1">
    <property type="nucleotide sequence ID" value="NZ_WACR01000004.1"/>
</dbReference>
<evidence type="ECO:0000256" key="4">
    <source>
        <dbReference type="ARBA" id="ARBA00023146"/>
    </source>
</evidence>
<keyword evidence="3" id="KW-0067">ATP-binding</keyword>
<dbReference type="InterPro" id="IPR009080">
    <property type="entry name" value="tRNAsynth_Ia_anticodon-bd"/>
</dbReference>
<evidence type="ECO:0000313" key="5">
    <source>
        <dbReference type="EMBL" id="KAB1064918.1"/>
    </source>
</evidence>
<keyword evidence="1" id="KW-0436">Ligase</keyword>
<proteinExistence type="predicted"/>